<comment type="subcellular location">
    <subcellularLocation>
        <location evidence="1">Golgi apparatus membrane</location>
        <topology evidence="1">Single-pass type II membrane protein</topology>
    </subcellularLocation>
</comment>
<sequence>MPPASHSEAEPITARLSSRTVNISVPRGNENEGLLPSSAPGLQLQPQQDMKSLRVHWICLLLVSVCLLLWYSHVMRSGLPMKTGLRGYVRVHLNTRSTSYFLDFRCGRCAVVSSSGQVLGGARGQQIDRQDCVIRMNAAPSVGYEDDVGNRTSLRVVSHTSVPHLLQQQGYFFGREAGTRYVIWGPEKNMRQDGKGKIFNALVMLAKKYPHTNIYTVTKEKVQYCDSIFQNETGKNRMKSGAFLSTGFFTMILALEVCDSILVYGMIDGSYCSNANHSFVPYHYYEPSRLDECRMYRAHEHAKRGGHRFITEKLIYSRWASQGKLQFVYPPWPPQEHQQD</sequence>
<dbReference type="OMA" id="RECALVS"/>
<evidence type="ECO:0000256" key="4">
    <source>
        <dbReference type="ARBA" id="ARBA00022679"/>
    </source>
</evidence>
<feature type="transmembrane region" description="Helical" evidence="15">
    <location>
        <begin position="55"/>
        <end position="72"/>
    </location>
</feature>
<dbReference type="GO" id="GO:0001574">
    <property type="term" value="P:ganglioside biosynthetic process"/>
    <property type="evidence" value="ECO:0007669"/>
    <property type="project" value="TreeGrafter"/>
</dbReference>
<dbReference type="Gene3D" id="3.90.1480.20">
    <property type="entry name" value="Glycosyl transferase family 29"/>
    <property type="match status" value="1"/>
</dbReference>
<proteinExistence type="inferred from homology"/>
<evidence type="ECO:0000256" key="13">
    <source>
        <dbReference type="ARBA" id="ARBA00023180"/>
    </source>
</evidence>
<evidence type="ECO:0000256" key="8">
    <source>
        <dbReference type="ARBA" id="ARBA00022989"/>
    </source>
</evidence>
<dbReference type="AlphaFoldDB" id="A0A672NDT3"/>
<evidence type="ECO:0000256" key="1">
    <source>
        <dbReference type="ARBA" id="ARBA00004323"/>
    </source>
</evidence>
<organism evidence="16 17">
    <name type="scientific">Sinocyclocheilus grahami</name>
    <name type="common">Dianchi golden-line fish</name>
    <name type="synonym">Barbus grahami</name>
    <dbReference type="NCBI Taxonomy" id="75366"/>
    <lineage>
        <taxon>Eukaryota</taxon>
        <taxon>Metazoa</taxon>
        <taxon>Chordata</taxon>
        <taxon>Craniata</taxon>
        <taxon>Vertebrata</taxon>
        <taxon>Euteleostomi</taxon>
        <taxon>Actinopterygii</taxon>
        <taxon>Neopterygii</taxon>
        <taxon>Teleostei</taxon>
        <taxon>Ostariophysi</taxon>
        <taxon>Cypriniformes</taxon>
        <taxon>Cyprinidae</taxon>
        <taxon>Cyprininae</taxon>
        <taxon>Sinocyclocheilus</taxon>
    </lineage>
</organism>
<gene>
    <name evidence="16" type="primary">LOC107599406</name>
</gene>
<dbReference type="GO" id="GO:0000139">
    <property type="term" value="C:Golgi membrane"/>
    <property type="evidence" value="ECO:0007669"/>
    <property type="project" value="UniProtKB-SubCell"/>
</dbReference>
<dbReference type="InterPro" id="IPR001675">
    <property type="entry name" value="Glyco_trans_29"/>
</dbReference>
<reference evidence="16" key="1">
    <citation type="submission" date="2025-08" db="UniProtKB">
        <authorList>
            <consortium name="Ensembl"/>
        </authorList>
    </citation>
    <scope>IDENTIFICATION</scope>
</reference>
<keyword evidence="7" id="KW-0730">Sialic acid</keyword>
<dbReference type="InParanoid" id="A0A672NDT3"/>
<evidence type="ECO:0000256" key="15">
    <source>
        <dbReference type="SAM" id="Phobius"/>
    </source>
</evidence>
<dbReference type="Proteomes" id="UP000472262">
    <property type="component" value="Unassembled WGS sequence"/>
</dbReference>
<dbReference type="Pfam" id="PF00777">
    <property type="entry name" value="Glyco_transf_29"/>
    <property type="match status" value="1"/>
</dbReference>
<evidence type="ECO:0000256" key="3">
    <source>
        <dbReference type="ARBA" id="ARBA00022676"/>
    </source>
</evidence>
<name>A0A672NDT3_SINGR</name>
<keyword evidence="10" id="KW-0443">Lipid metabolism</keyword>
<dbReference type="Ensembl" id="ENSSGRT00000052806.1">
    <property type="protein sequence ID" value="ENSSGRP00000049418.1"/>
    <property type="gene ID" value="ENSSGRG00000026259.1"/>
</dbReference>
<protein>
    <recommendedName>
        <fullName evidence="18">ST6 N-acetylgalactosaminide alpha-2,6-sialyltransferase 4</fullName>
    </recommendedName>
</protein>
<dbReference type="FunCoup" id="A0A672NDT3">
    <property type="interactions" value="33"/>
</dbReference>
<evidence type="ECO:0000256" key="2">
    <source>
        <dbReference type="ARBA" id="ARBA00006003"/>
    </source>
</evidence>
<dbReference type="GO" id="GO:0009311">
    <property type="term" value="P:oligosaccharide metabolic process"/>
    <property type="evidence" value="ECO:0007669"/>
    <property type="project" value="TreeGrafter"/>
</dbReference>
<evidence type="ECO:0000313" key="17">
    <source>
        <dbReference type="Proteomes" id="UP000472262"/>
    </source>
</evidence>
<keyword evidence="5 15" id="KW-0812">Transmembrane</keyword>
<dbReference type="PANTHER" id="PTHR45906:SF4">
    <property type="entry name" value="ALPHA-N-ACETYL-NEURAMINYL-2,3-BETA-GALACTOSYL-1,3-N-ACETYL-GALACTOSAMINIDE ALPHA-2,6-SIALYLTRANSFERASE"/>
    <property type="match status" value="1"/>
</dbReference>
<keyword evidence="9" id="KW-0333">Golgi apparatus</keyword>
<evidence type="ECO:0000256" key="11">
    <source>
        <dbReference type="ARBA" id="ARBA00023136"/>
    </source>
</evidence>
<reference evidence="16" key="2">
    <citation type="submission" date="2025-09" db="UniProtKB">
        <authorList>
            <consortium name="Ensembl"/>
        </authorList>
    </citation>
    <scope>IDENTIFICATION</scope>
</reference>
<evidence type="ECO:0000256" key="6">
    <source>
        <dbReference type="ARBA" id="ARBA00022968"/>
    </source>
</evidence>
<evidence type="ECO:0000256" key="12">
    <source>
        <dbReference type="ARBA" id="ARBA00023157"/>
    </source>
</evidence>
<keyword evidence="17" id="KW-1185">Reference proteome</keyword>
<keyword evidence="11 15" id="KW-0472">Membrane</keyword>
<evidence type="ECO:0000256" key="5">
    <source>
        <dbReference type="ARBA" id="ARBA00022692"/>
    </source>
</evidence>
<dbReference type="PANTHER" id="PTHR45906">
    <property type="entry name" value="ALPHA-N-ACETYL-NEURAMINYL-2,3-BETA-GALACTOSYL-1, 3-N-ACETYL-GALACTOSAMINIDE ALPHA-2,6-SIALYLTRANSFERASE-LIKE"/>
    <property type="match status" value="1"/>
</dbReference>
<accession>A0A672NDT3</accession>
<keyword evidence="3" id="KW-0328">Glycosyltransferase</keyword>
<keyword evidence="6" id="KW-0735">Signal-anchor</keyword>
<evidence type="ECO:0000256" key="9">
    <source>
        <dbReference type="ARBA" id="ARBA00023034"/>
    </source>
</evidence>
<dbReference type="InterPro" id="IPR038578">
    <property type="entry name" value="GT29-like_sf"/>
</dbReference>
<comment type="similarity">
    <text evidence="2">Belongs to the glycosyltransferase 29 family.</text>
</comment>
<evidence type="ECO:0000256" key="10">
    <source>
        <dbReference type="ARBA" id="ARBA00023098"/>
    </source>
</evidence>
<comment type="catalytic activity">
    <reaction evidence="14">
        <text>a ganglioside GM1b (d18:1(4E)) + CMP-N-acetyl-beta-neuraminate = a ganglioside GD1alpha (d18:1(4E)) + CMP + H(+)</text>
        <dbReference type="Rhea" id="RHEA:41968"/>
        <dbReference type="ChEBI" id="CHEBI:15378"/>
        <dbReference type="ChEBI" id="CHEBI:57812"/>
        <dbReference type="ChEBI" id="CHEBI:60377"/>
        <dbReference type="ChEBI" id="CHEBI:78568"/>
        <dbReference type="ChEBI" id="CHEBI:78569"/>
    </reaction>
    <physiologicalReaction direction="left-to-right" evidence="14">
        <dbReference type="Rhea" id="RHEA:41969"/>
    </physiologicalReaction>
</comment>
<evidence type="ECO:0000313" key="16">
    <source>
        <dbReference type="Ensembl" id="ENSSGRP00000049418.1"/>
    </source>
</evidence>
<keyword evidence="13" id="KW-0325">Glycoprotein</keyword>
<evidence type="ECO:0008006" key="18">
    <source>
        <dbReference type="Google" id="ProtNLM"/>
    </source>
</evidence>
<keyword evidence="4" id="KW-0808">Transferase</keyword>
<evidence type="ECO:0000256" key="7">
    <source>
        <dbReference type="ARBA" id="ARBA00022981"/>
    </source>
</evidence>
<keyword evidence="8 15" id="KW-1133">Transmembrane helix</keyword>
<keyword evidence="12" id="KW-1015">Disulfide bond</keyword>
<evidence type="ECO:0000256" key="14">
    <source>
        <dbReference type="ARBA" id="ARBA00043744"/>
    </source>
</evidence>
<dbReference type="GO" id="GO:0001665">
    <property type="term" value="F:alpha-N-acetylgalactosaminide alpha-2,6-sialyltransferase activity"/>
    <property type="evidence" value="ECO:0007669"/>
    <property type="project" value="TreeGrafter"/>
</dbReference>